<keyword evidence="2 6" id="KW-0808">Transferase</keyword>
<sequence>MLTKSEFISLISSQKVLILDGGLATECARRGYDLNSKLWSAKLLASNPDVLKAVHKAYYEAGADIAITASYQASVVGLKEGLGIDDSAAVRLVEESVSLARQAATEVPSKKKLLVAGSIGPYGAYLANGAEYTGAYSLSESEFRRFHSGRMDALIRAGVHVLALETMPSLAEIKVVLELVRETRAIAWVGCSLCEAGHLADGTPLKEVYEVVERYDDCVVAFGVNCVPVQMVNLTLTQLNTPGIGTLPWVVYPNSGEIWDPEKKEWKGPRPVGGRLANQARKWYTSGARLIGGCCRTGPQDIEDIVKALEHAKIL</sequence>
<dbReference type="InterPro" id="IPR003726">
    <property type="entry name" value="HCY_dom"/>
</dbReference>
<feature type="binding site" evidence="5 6">
    <location>
        <position position="226"/>
    </location>
    <ligand>
        <name>Zn(2+)</name>
        <dbReference type="ChEBI" id="CHEBI:29105"/>
    </ligand>
</feature>
<feature type="domain" description="Hcy-binding" evidence="7">
    <location>
        <begin position="5"/>
        <end position="309"/>
    </location>
</feature>
<name>A0A6A7C814_9PEZI</name>
<dbReference type="InterPro" id="IPR017226">
    <property type="entry name" value="BHMT-like"/>
</dbReference>
<evidence type="ECO:0000256" key="3">
    <source>
        <dbReference type="ARBA" id="ARBA00022723"/>
    </source>
</evidence>
<evidence type="ECO:0000256" key="5">
    <source>
        <dbReference type="PIRSR" id="PIRSR037505-2"/>
    </source>
</evidence>
<dbReference type="PANTHER" id="PTHR46015:SF1">
    <property type="entry name" value="HOMOCYSTEINE S-METHYLTRANSFERASE-LIKE ISOFORM 1"/>
    <property type="match status" value="1"/>
</dbReference>
<keyword evidence="9" id="KW-1185">Reference proteome</keyword>
<dbReference type="GO" id="GO:0009086">
    <property type="term" value="P:methionine biosynthetic process"/>
    <property type="evidence" value="ECO:0007669"/>
    <property type="project" value="InterPro"/>
</dbReference>
<comment type="cofactor">
    <cofactor evidence="5">
        <name>Zn(2+)</name>
        <dbReference type="ChEBI" id="CHEBI:29105"/>
    </cofactor>
    <text evidence="5">Binds 1 zinc ion per subunit.</text>
</comment>
<dbReference type="InterPro" id="IPR051486">
    <property type="entry name" value="Hcy_S-methyltransferase"/>
</dbReference>
<dbReference type="SUPFAM" id="SSF82282">
    <property type="entry name" value="Homocysteine S-methyltransferase"/>
    <property type="match status" value="1"/>
</dbReference>
<dbReference type="Proteomes" id="UP000799421">
    <property type="component" value="Unassembled WGS sequence"/>
</dbReference>
<evidence type="ECO:0000256" key="4">
    <source>
        <dbReference type="ARBA" id="ARBA00022833"/>
    </source>
</evidence>
<evidence type="ECO:0000256" key="6">
    <source>
        <dbReference type="PROSITE-ProRule" id="PRU00333"/>
    </source>
</evidence>
<keyword evidence="3 5" id="KW-0479">Metal-binding</keyword>
<keyword evidence="4 5" id="KW-0862">Zinc</keyword>
<dbReference type="Gene3D" id="3.20.20.330">
    <property type="entry name" value="Homocysteine-binding-like domain"/>
    <property type="match status" value="1"/>
</dbReference>
<accession>A0A6A7C814</accession>
<evidence type="ECO:0000256" key="1">
    <source>
        <dbReference type="ARBA" id="ARBA00022603"/>
    </source>
</evidence>
<protein>
    <submittedName>
        <fullName evidence="8">Homocysteine S-methyltransferase</fullName>
    </submittedName>
</protein>
<dbReference type="EMBL" id="MU005964">
    <property type="protein sequence ID" value="KAF2862798.1"/>
    <property type="molecule type" value="Genomic_DNA"/>
</dbReference>
<dbReference type="NCBIfam" id="NF007020">
    <property type="entry name" value="PRK09485.1"/>
    <property type="match status" value="1"/>
</dbReference>
<dbReference type="GO" id="GO:0033528">
    <property type="term" value="P:S-methylmethionine cycle"/>
    <property type="evidence" value="ECO:0007669"/>
    <property type="project" value="TreeGrafter"/>
</dbReference>
<evidence type="ECO:0000313" key="9">
    <source>
        <dbReference type="Proteomes" id="UP000799421"/>
    </source>
</evidence>
<gene>
    <name evidence="8" type="ORF">K470DRAFT_268751</name>
</gene>
<dbReference type="PIRSF" id="PIRSF037505">
    <property type="entry name" value="Betaine_HMT"/>
    <property type="match status" value="1"/>
</dbReference>
<evidence type="ECO:0000256" key="2">
    <source>
        <dbReference type="ARBA" id="ARBA00022679"/>
    </source>
</evidence>
<feature type="binding site" evidence="5 6">
    <location>
        <position position="295"/>
    </location>
    <ligand>
        <name>Zn(2+)</name>
        <dbReference type="ChEBI" id="CHEBI:29105"/>
    </ligand>
</feature>
<keyword evidence="1 6" id="KW-0489">Methyltransferase</keyword>
<organism evidence="8 9">
    <name type="scientific">Piedraia hortae CBS 480.64</name>
    <dbReference type="NCBI Taxonomy" id="1314780"/>
    <lineage>
        <taxon>Eukaryota</taxon>
        <taxon>Fungi</taxon>
        <taxon>Dikarya</taxon>
        <taxon>Ascomycota</taxon>
        <taxon>Pezizomycotina</taxon>
        <taxon>Dothideomycetes</taxon>
        <taxon>Dothideomycetidae</taxon>
        <taxon>Capnodiales</taxon>
        <taxon>Piedraiaceae</taxon>
        <taxon>Piedraia</taxon>
    </lineage>
</organism>
<dbReference type="PROSITE" id="PS50970">
    <property type="entry name" value="HCY"/>
    <property type="match status" value="1"/>
</dbReference>
<evidence type="ECO:0000313" key="8">
    <source>
        <dbReference type="EMBL" id="KAF2862798.1"/>
    </source>
</evidence>
<proteinExistence type="predicted"/>
<dbReference type="OrthoDB" id="261426at2759"/>
<feature type="binding site" evidence="5 6">
    <location>
        <position position="294"/>
    </location>
    <ligand>
        <name>Zn(2+)</name>
        <dbReference type="ChEBI" id="CHEBI:29105"/>
    </ligand>
</feature>
<evidence type="ECO:0000259" key="7">
    <source>
        <dbReference type="PROSITE" id="PS50970"/>
    </source>
</evidence>
<dbReference type="GO" id="GO:0032259">
    <property type="term" value="P:methylation"/>
    <property type="evidence" value="ECO:0007669"/>
    <property type="project" value="UniProtKB-KW"/>
</dbReference>
<dbReference type="InterPro" id="IPR036589">
    <property type="entry name" value="HCY_dom_sf"/>
</dbReference>
<reference evidence="8" key="1">
    <citation type="journal article" date="2020" name="Stud. Mycol.">
        <title>101 Dothideomycetes genomes: a test case for predicting lifestyles and emergence of pathogens.</title>
        <authorList>
            <person name="Haridas S."/>
            <person name="Albert R."/>
            <person name="Binder M."/>
            <person name="Bloem J."/>
            <person name="Labutti K."/>
            <person name="Salamov A."/>
            <person name="Andreopoulos B."/>
            <person name="Baker S."/>
            <person name="Barry K."/>
            <person name="Bills G."/>
            <person name="Bluhm B."/>
            <person name="Cannon C."/>
            <person name="Castanera R."/>
            <person name="Culley D."/>
            <person name="Daum C."/>
            <person name="Ezra D."/>
            <person name="Gonzalez J."/>
            <person name="Henrissat B."/>
            <person name="Kuo A."/>
            <person name="Liang C."/>
            <person name="Lipzen A."/>
            <person name="Lutzoni F."/>
            <person name="Magnuson J."/>
            <person name="Mondo S."/>
            <person name="Nolan M."/>
            <person name="Ohm R."/>
            <person name="Pangilinan J."/>
            <person name="Park H.-J."/>
            <person name="Ramirez L."/>
            <person name="Alfaro M."/>
            <person name="Sun H."/>
            <person name="Tritt A."/>
            <person name="Yoshinaga Y."/>
            <person name="Zwiers L.-H."/>
            <person name="Turgeon B."/>
            <person name="Goodwin S."/>
            <person name="Spatafora J."/>
            <person name="Crous P."/>
            <person name="Grigoriev I."/>
        </authorList>
    </citation>
    <scope>NUCLEOTIDE SEQUENCE</scope>
    <source>
        <strain evidence="8">CBS 480.64</strain>
    </source>
</reference>
<dbReference type="GO" id="GO:0008270">
    <property type="term" value="F:zinc ion binding"/>
    <property type="evidence" value="ECO:0007669"/>
    <property type="project" value="InterPro"/>
</dbReference>
<dbReference type="PANTHER" id="PTHR46015">
    <property type="entry name" value="ZGC:172121"/>
    <property type="match status" value="1"/>
</dbReference>
<dbReference type="AlphaFoldDB" id="A0A6A7C814"/>
<dbReference type="GO" id="GO:0008898">
    <property type="term" value="F:S-adenosylmethionine-homocysteine S-methyltransferase activity"/>
    <property type="evidence" value="ECO:0007669"/>
    <property type="project" value="TreeGrafter"/>
</dbReference>
<dbReference type="Pfam" id="PF02574">
    <property type="entry name" value="S-methyl_trans"/>
    <property type="match status" value="1"/>
</dbReference>